<protein>
    <submittedName>
        <fullName evidence="2">Type 1 glutamine amidotransferase</fullName>
    </submittedName>
</protein>
<keyword evidence="3" id="KW-1185">Reference proteome</keyword>
<dbReference type="Pfam" id="PF00117">
    <property type="entry name" value="GATase"/>
    <property type="match status" value="1"/>
</dbReference>
<reference evidence="2 3" key="1">
    <citation type="submission" date="2019-12" db="EMBL/GenBank/DDBJ databases">
        <authorList>
            <person name="Lee S.D."/>
        </authorList>
    </citation>
    <scope>NUCLEOTIDE SEQUENCE [LARGE SCALE GENOMIC DNA]</scope>
    <source>
        <strain evidence="2 3">GH3-10</strain>
    </source>
</reference>
<accession>A0A844XHP7</accession>
<dbReference type="InterPro" id="IPR017926">
    <property type="entry name" value="GATASE"/>
</dbReference>
<evidence type="ECO:0000313" key="3">
    <source>
        <dbReference type="Proteomes" id="UP000461409"/>
    </source>
</evidence>
<dbReference type="GO" id="GO:0016740">
    <property type="term" value="F:transferase activity"/>
    <property type="evidence" value="ECO:0007669"/>
    <property type="project" value="UniProtKB-KW"/>
</dbReference>
<feature type="domain" description="Glutamine amidotransferase" evidence="1">
    <location>
        <begin position="61"/>
        <end position="200"/>
    </location>
</feature>
<dbReference type="PROSITE" id="PS51273">
    <property type="entry name" value="GATASE_TYPE_1"/>
    <property type="match status" value="1"/>
</dbReference>
<dbReference type="CDD" id="cd01741">
    <property type="entry name" value="GATase1_1"/>
    <property type="match status" value="1"/>
</dbReference>
<dbReference type="Gene3D" id="3.40.50.880">
    <property type="match status" value="1"/>
</dbReference>
<evidence type="ECO:0000313" key="2">
    <source>
        <dbReference type="EMBL" id="MWV29259.1"/>
    </source>
</evidence>
<proteinExistence type="predicted"/>
<organism evidence="2 3">
    <name type="scientific">Aurantiacibacter rhizosphaerae</name>
    <dbReference type="NCBI Taxonomy" id="2691582"/>
    <lineage>
        <taxon>Bacteria</taxon>
        <taxon>Pseudomonadati</taxon>
        <taxon>Pseudomonadota</taxon>
        <taxon>Alphaproteobacteria</taxon>
        <taxon>Sphingomonadales</taxon>
        <taxon>Erythrobacteraceae</taxon>
        <taxon>Aurantiacibacter</taxon>
    </lineage>
</organism>
<gene>
    <name evidence="2" type="ORF">GRF63_15245</name>
</gene>
<dbReference type="RefSeq" id="WP_160486858.1">
    <property type="nucleotide sequence ID" value="NZ_WUBR01000003.1"/>
</dbReference>
<keyword evidence="2" id="KW-0315">Glutamine amidotransferase</keyword>
<dbReference type="Proteomes" id="UP000461409">
    <property type="component" value="Unassembled WGS sequence"/>
</dbReference>
<dbReference type="PANTHER" id="PTHR42695">
    <property type="entry name" value="GLUTAMINE AMIDOTRANSFERASE YLR126C-RELATED"/>
    <property type="match status" value="1"/>
</dbReference>
<reference evidence="2 3" key="2">
    <citation type="submission" date="2020-02" db="EMBL/GenBank/DDBJ databases">
        <title>Erythrobacter dongmakensis sp. nov., isolated from a tidal mudflat.</title>
        <authorList>
            <person name="Kim I.S."/>
        </authorList>
    </citation>
    <scope>NUCLEOTIDE SEQUENCE [LARGE SCALE GENOMIC DNA]</scope>
    <source>
        <strain evidence="2 3">GH3-10</strain>
    </source>
</reference>
<name>A0A844XHP7_9SPHN</name>
<evidence type="ECO:0000259" key="1">
    <source>
        <dbReference type="Pfam" id="PF00117"/>
    </source>
</evidence>
<dbReference type="InterPro" id="IPR029062">
    <property type="entry name" value="Class_I_gatase-like"/>
</dbReference>
<dbReference type="SUPFAM" id="SSF52317">
    <property type="entry name" value="Class I glutamine amidotransferase-like"/>
    <property type="match status" value="1"/>
</dbReference>
<dbReference type="InterPro" id="IPR044992">
    <property type="entry name" value="ChyE-like"/>
</dbReference>
<keyword evidence="2" id="KW-0808">Transferase</keyword>
<comment type="caution">
    <text evidence="2">The sequence shown here is derived from an EMBL/GenBank/DDBJ whole genome shotgun (WGS) entry which is preliminary data.</text>
</comment>
<dbReference type="PANTHER" id="PTHR42695:SF5">
    <property type="entry name" value="GLUTAMINE AMIDOTRANSFERASE YLR126C-RELATED"/>
    <property type="match status" value="1"/>
</dbReference>
<dbReference type="GO" id="GO:0005829">
    <property type="term" value="C:cytosol"/>
    <property type="evidence" value="ECO:0007669"/>
    <property type="project" value="TreeGrafter"/>
</dbReference>
<dbReference type="AlphaFoldDB" id="A0A844XHP7"/>
<dbReference type="EMBL" id="WUBR01000003">
    <property type="protein sequence ID" value="MWV29259.1"/>
    <property type="molecule type" value="Genomic_DNA"/>
</dbReference>
<sequence>MKRLLLMEGSSLPALERAEQLGHETTAQVYARALLAENPSLDIDVLYGALEGGVPPQQLDWYDGFVISGSALHAYDDLPEVTRQIDWVQQVADQGLPIFGSCWGLQICAVAGGGVVERSIAHAEMGIARKIVATEAGRDHPLLADRPATFDAPCIHYDHVAQLPKGSVLLATNARCRVQAALIPIGKSLAWGVQYHPEFDLPHLAEIYEGYGDEMVGTGFFESRAALDDHIADLRKADSAMPDDPVAWRLGIDADILDGPTRRTELRNWLRHLG</sequence>